<dbReference type="AlphaFoldDB" id="D2MQE8"/>
<organism evidence="1 2">
    <name type="scientific">Bulleidia extructa W1219</name>
    <dbReference type="NCBI Taxonomy" id="679192"/>
    <lineage>
        <taxon>Bacteria</taxon>
        <taxon>Bacillati</taxon>
        <taxon>Bacillota</taxon>
        <taxon>Erysipelotrichia</taxon>
        <taxon>Erysipelotrichales</taxon>
        <taxon>Erysipelotrichaceae</taxon>
        <taxon>Bulleidia</taxon>
    </lineage>
</organism>
<evidence type="ECO:0000313" key="1">
    <source>
        <dbReference type="EMBL" id="EFC05217.1"/>
    </source>
</evidence>
<accession>D2MQE8</accession>
<protein>
    <submittedName>
        <fullName evidence="1">Uncharacterized protein</fullName>
    </submittedName>
</protein>
<dbReference type="EMBL" id="ADFR01000016">
    <property type="protein sequence ID" value="EFC05217.1"/>
    <property type="molecule type" value="Genomic_DNA"/>
</dbReference>
<evidence type="ECO:0000313" key="2">
    <source>
        <dbReference type="Proteomes" id="UP000005017"/>
    </source>
</evidence>
<keyword evidence="2" id="KW-1185">Reference proteome</keyword>
<gene>
    <name evidence="1" type="ORF">HMPREF9013_0500</name>
</gene>
<dbReference type="STRING" id="679192.HMPREF9013_0500"/>
<name>D2MQE8_9FIRM</name>
<proteinExistence type="predicted"/>
<sequence>MNDMDGLEYQDECFYADGASDVRKMFDFFCGLGEESNTHEIIY</sequence>
<dbReference type="RefSeq" id="WP_006627611.1">
    <property type="nucleotide sequence ID" value="NZ_ADFR01000016.1"/>
</dbReference>
<reference evidence="2" key="1">
    <citation type="submission" date="2009-12" db="EMBL/GenBank/DDBJ databases">
        <title>Sequence of Clostridiales genomosp. BVAB3 str. UPII9-5.</title>
        <authorList>
            <person name="Madupu R."/>
            <person name="Durkin A.S."/>
            <person name="Torralba M."/>
            <person name="Methe B."/>
            <person name="Sutton G.G."/>
            <person name="Strausberg R.L."/>
            <person name="Nelson K.E."/>
        </authorList>
    </citation>
    <scope>NUCLEOTIDE SEQUENCE [LARGE SCALE GENOMIC DNA]</scope>
    <source>
        <strain evidence="2">W1219</strain>
    </source>
</reference>
<comment type="caution">
    <text evidence="1">The sequence shown here is derived from an EMBL/GenBank/DDBJ whole genome shotgun (WGS) entry which is preliminary data.</text>
</comment>
<dbReference type="Proteomes" id="UP000005017">
    <property type="component" value="Unassembled WGS sequence"/>
</dbReference>